<dbReference type="AlphaFoldDB" id="A0A9Q1RCK7"/>
<keyword evidence="5" id="KW-1185">Reference proteome</keyword>
<sequence length="143" mass="16106">MASHCCNSVIFLFSLLLFASLIPKLHADIADFDPYLEKKAEETLKSSLAAYNENPEQLTQTFNKEVGDSYLPHFVHWAKIPVLCTQGTTKYKRKFALYKTSHKANLCHAKDGSSNDLKTSNIQHLLAIQGFYITNKVEPKLSA</sequence>
<feature type="signal peptide" evidence="2">
    <location>
        <begin position="1"/>
        <end position="27"/>
    </location>
</feature>
<feature type="domain" description="Pectate lyase N-terminal" evidence="3">
    <location>
        <begin position="29"/>
        <end position="69"/>
    </location>
</feature>
<dbReference type="Pfam" id="PF04431">
    <property type="entry name" value="Pec_lyase_N"/>
    <property type="match status" value="1"/>
</dbReference>
<name>A0A9Q1RCK7_9SOLA</name>
<evidence type="ECO:0000259" key="3">
    <source>
        <dbReference type="Pfam" id="PF04431"/>
    </source>
</evidence>
<gene>
    <name evidence="4" type="ORF">K7X08_032335</name>
</gene>
<comment type="caution">
    <text evidence="4">The sequence shown here is derived from an EMBL/GenBank/DDBJ whole genome shotgun (WGS) entry which is preliminary data.</text>
</comment>
<evidence type="ECO:0000313" key="4">
    <source>
        <dbReference type="EMBL" id="KAJ8548972.1"/>
    </source>
</evidence>
<dbReference type="GO" id="GO:0030570">
    <property type="term" value="F:pectate lyase activity"/>
    <property type="evidence" value="ECO:0007669"/>
    <property type="project" value="InterPro"/>
</dbReference>
<protein>
    <recommendedName>
        <fullName evidence="3">Pectate lyase N-terminal domain-containing protein</fullName>
    </recommendedName>
</protein>
<dbReference type="Proteomes" id="UP001152561">
    <property type="component" value="Unassembled WGS sequence"/>
</dbReference>
<evidence type="ECO:0000256" key="1">
    <source>
        <dbReference type="ARBA" id="ARBA00010980"/>
    </source>
</evidence>
<evidence type="ECO:0000256" key="2">
    <source>
        <dbReference type="SAM" id="SignalP"/>
    </source>
</evidence>
<evidence type="ECO:0000313" key="5">
    <source>
        <dbReference type="Proteomes" id="UP001152561"/>
    </source>
</evidence>
<proteinExistence type="inferred from homology"/>
<dbReference type="InterPro" id="IPR007524">
    <property type="entry name" value="Pec_lyase_N"/>
</dbReference>
<dbReference type="OrthoDB" id="1257323at2759"/>
<dbReference type="EMBL" id="JAJAGQ010000011">
    <property type="protein sequence ID" value="KAJ8548972.1"/>
    <property type="molecule type" value="Genomic_DNA"/>
</dbReference>
<organism evidence="4 5">
    <name type="scientific">Anisodus acutangulus</name>
    <dbReference type="NCBI Taxonomy" id="402998"/>
    <lineage>
        <taxon>Eukaryota</taxon>
        <taxon>Viridiplantae</taxon>
        <taxon>Streptophyta</taxon>
        <taxon>Embryophyta</taxon>
        <taxon>Tracheophyta</taxon>
        <taxon>Spermatophyta</taxon>
        <taxon>Magnoliopsida</taxon>
        <taxon>eudicotyledons</taxon>
        <taxon>Gunneridae</taxon>
        <taxon>Pentapetalae</taxon>
        <taxon>asterids</taxon>
        <taxon>lamiids</taxon>
        <taxon>Solanales</taxon>
        <taxon>Solanaceae</taxon>
        <taxon>Solanoideae</taxon>
        <taxon>Hyoscyameae</taxon>
        <taxon>Anisodus</taxon>
    </lineage>
</organism>
<accession>A0A9Q1RCK7</accession>
<feature type="chain" id="PRO_5040255373" description="Pectate lyase N-terminal domain-containing protein" evidence="2">
    <location>
        <begin position="28"/>
        <end position="143"/>
    </location>
</feature>
<reference evidence="5" key="1">
    <citation type="journal article" date="2023" name="Proc. Natl. Acad. Sci. U.S.A.">
        <title>Genomic and structural basis for evolution of tropane alkaloid biosynthesis.</title>
        <authorList>
            <person name="Wanga Y.-J."/>
            <person name="Taina T."/>
            <person name="Yua J.-Y."/>
            <person name="Lia J."/>
            <person name="Xua B."/>
            <person name="Chenc J."/>
            <person name="D'Auriad J.C."/>
            <person name="Huanga J.-P."/>
            <person name="Huanga S.-X."/>
        </authorList>
    </citation>
    <scope>NUCLEOTIDE SEQUENCE [LARGE SCALE GENOMIC DNA]</scope>
    <source>
        <strain evidence="5">cv. KIB-2019</strain>
    </source>
</reference>
<keyword evidence="2" id="KW-0732">Signal</keyword>
<comment type="similarity">
    <text evidence="1">Belongs to the polysaccharide lyase 1 family.</text>
</comment>